<sequence>MENRVSRSSYGSCLFSNRPLTARAGSISDALPLVDSCYSEDVVSPSPCTLLQWQDVNAGFSFLFIFFFSLWLLFPPRFLFSRRCHTHSLAAFVMNPQIQERKSYPDHLPPINPQW</sequence>
<gene>
    <name evidence="2" type="ORF">CEXT_55461</name>
</gene>
<comment type="caution">
    <text evidence="2">The sequence shown here is derived from an EMBL/GenBank/DDBJ whole genome shotgun (WGS) entry which is preliminary data.</text>
</comment>
<dbReference type="AlphaFoldDB" id="A0AAV4TA11"/>
<keyword evidence="1" id="KW-1133">Transmembrane helix</keyword>
<keyword evidence="1" id="KW-0812">Transmembrane</keyword>
<keyword evidence="1" id="KW-0472">Membrane</keyword>
<dbReference type="Proteomes" id="UP001054945">
    <property type="component" value="Unassembled WGS sequence"/>
</dbReference>
<evidence type="ECO:0000313" key="2">
    <source>
        <dbReference type="EMBL" id="GIY42106.1"/>
    </source>
</evidence>
<proteinExistence type="predicted"/>
<evidence type="ECO:0000256" key="1">
    <source>
        <dbReference type="SAM" id="Phobius"/>
    </source>
</evidence>
<evidence type="ECO:0000313" key="3">
    <source>
        <dbReference type="Proteomes" id="UP001054945"/>
    </source>
</evidence>
<organism evidence="2 3">
    <name type="scientific">Caerostris extrusa</name>
    <name type="common">Bark spider</name>
    <name type="synonym">Caerostris bankana</name>
    <dbReference type="NCBI Taxonomy" id="172846"/>
    <lineage>
        <taxon>Eukaryota</taxon>
        <taxon>Metazoa</taxon>
        <taxon>Ecdysozoa</taxon>
        <taxon>Arthropoda</taxon>
        <taxon>Chelicerata</taxon>
        <taxon>Arachnida</taxon>
        <taxon>Araneae</taxon>
        <taxon>Araneomorphae</taxon>
        <taxon>Entelegynae</taxon>
        <taxon>Araneoidea</taxon>
        <taxon>Araneidae</taxon>
        <taxon>Caerostris</taxon>
    </lineage>
</organism>
<protein>
    <submittedName>
        <fullName evidence="2">Uncharacterized protein</fullName>
    </submittedName>
</protein>
<feature type="transmembrane region" description="Helical" evidence="1">
    <location>
        <begin position="56"/>
        <end position="74"/>
    </location>
</feature>
<name>A0AAV4TA11_CAEEX</name>
<keyword evidence="3" id="KW-1185">Reference proteome</keyword>
<accession>A0AAV4TA11</accession>
<dbReference type="EMBL" id="BPLR01010802">
    <property type="protein sequence ID" value="GIY42106.1"/>
    <property type="molecule type" value="Genomic_DNA"/>
</dbReference>
<reference evidence="2 3" key="1">
    <citation type="submission" date="2021-06" db="EMBL/GenBank/DDBJ databases">
        <title>Caerostris extrusa draft genome.</title>
        <authorList>
            <person name="Kono N."/>
            <person name="Arakawa K."/>
        </authorList>
    </citation>
    <scope>NUCLEOTIDE SEQUENCE [LARGE SCALE GENOMIC DNA]</scope>
</reference>